<dbReference type="OrthoDB" id="9759607at2"/>
<dbReference type="GO" id="GO:0052621">
    <property type="term" value="F:diguanylate cyclase activity"/>
    <property type="evidence" value="ECO:0007669"/>
    <property type="project" value="TreeGrafter"/>
</dbReference>
<dbReference type="InterPro" id="IPR000700">
    <property type="entry name" value="PAS-assoc_C"/>
</dbReference>
<dbReference type="CDD" id="cd01949">
    <property type="entry name" value="GGDEF"/>
    <property type="match status" value="1"/>
</dbReference>
<accession>A0A402CPS5</accession>
<dbReference type="InterPro" id="IPR000014">
    <property type="entry name" value="PAS"/>
</dbReference>
<dbReference type="PANTHER" id="PTHR45138">
    <property type="entry name" value="REGULATORY COMPONENTS OF SENSORY TRANSDUCTION SYSTEM"/>
    <property type="match status" value="1"/>
</dbReference>
<protein>
    <submittedName>
        <fullName evidence="1">Uncharacterized protein</fullName>
    </submittedName>
</protein>
<dbReference type="InterPro" id="IPR035965">
    <property type="entry name" value="PAS-like_dom_sf"/>
</dbReference>
<dbReference type="Gene3D" id="3.30.450.40">
    <property type="match status" value="1"/>
</dbReference>
<dbReference type="SUPFAM" id="SSF55073">
    <property type="entry name" value="Nucleotide cyclase"/>
    <property type="match status" value="1"/>
</dbReference>
<gene>
    <name evidence="1" type="ORF">CCAX7_50140</name>
</gene>
<evidence type="ECO:0000313" key="2">
    <source>
        <dbReference type="Proteomes" id="UP000287394"/>
    </source>
</evidence>
<dbReference type="Pfam" id="PF13185">
    <property type="entry name" value="GAF_2"/>
    <property type="match status" value="1"/>
</dbReference>
<dbReference type="PROSITE" id="PS50887">
    <property type="entry name" value="GGDEF"/>
    <property type="match status" value="1"/>
</dbReference>
<dbReference type="EMBL" id="AP025739">
    <property type="protein sequence ID" value="BDI32963.1"/>
    <property type="molecule type" value="Genomic_DNA"/>
</dbReference>
<dbReference type="PANTHER" id="PTHR45138:SF9">
    <property type="entry name" value="DIGUANYLATE CYCLASE DGCM-RELATED"/>
    <property type="match status" value="1"/>
</dbReference>
<dbReference type="AlphaFoldDB" id="A0A402CPS5"/>
<dbReference type="Proteomes" id="UP000287394">
    <property type="component" value="Chromosome"/>
</dbReference>
<dbReference type="InterPro" id="IPR043128">
    <property type="entry name" value="Rev_trsase/Diguanyl_cyclase"/>
</dbReference>
<dbReference type="GO" id="GO:1902201">
    <property type="term" value="P:negative regulation of bacterial-type flagellum-dependent cell motility"/>
    <property type="evidence" value="ECO:0007669"/>
    <property type="project" value="TreeGrafter"/>
</dbReference>
<dbReference type="SUPFAM" id="SSF55785">
    <property type="entry name" value="PYP-like sensor domain (PAS domain)"/>
    <property type="match status" value="1"/>
</dbReference>
<dbReference type="Gene3D" id="3.30.70.270">
    <property type="match status" value="1"/>
</dbReference>
<keyword evidence="2" id="KW-1185">Reference proteome</keyword>
<dbReference type="InterPro" id="IPR000160">
    <property type="entry name" value="GGDEF_dom"/>
</dbReference>
<dbReference type="InterPro" id="IPR029016">
    <property type="entry name" value="GAF-like_dom_sf"/>
</dbReference>
<dbReference type="InterPro" id="IPR003018">
    <property type="entry name" value="GAF"/>
</dbReference>
<dbReference type="NCBIfam" id="TIGR00229">
    <property type="entry name" value="sensory_box"/>
    <property type="match status" value="1"/>
</dbReference>
<dbReference type="GO" id="GO:0043709">
    <property type="term" value="P:cell adhesion involved in single-species biofilm formation"/>
    <property type="evidence" value="ECO:0007669"/>
    <property type="project" value="TreeGrafter"/>
</dbReference>
<dbReference type="InterPro" id="IPR029787">
    <property type="entry name" value="Nucleotide_cyclase"/>
</dbReference>
<reference evidence="1 2" key="1">
    <citation type="journal article" date="2019" name="Int. J. Syst. Evol. Microbiol.">
        <title>Capsulimonas corticalis gen. nov., sp. nov., an aerobic capsulated bacterium, of a novel bacterial order, Capsulimonadales ord. nov., of the class Armatimonadia of the phylum Armatimonadetes.</title>
        <authorList>
            <person name="Li J."/>
            <person name="Kudo C."/>
            <person name="Tonouchi A."/>
        </authorList>
    </citation>
    <scope>NUCLEOTIDE SEQUENCE [LARGE SCALE GENOMIC DNA]</scope>
    <source>
        <strain evidence="1 2">AX-7</strain>
    </source>
</reference>
<dbReference type="InterPro" id="IPR050469">
    <property type="entry name" value="Diguanylate_Cyclase"/>
</dbReference>
<dbReference type="PROSITE" id="PS50113">
    <property type="entry name" value="PAC"/>
    <property type="match status" value="1"/>
</dbReference>
<dbReference type="NCBIfam" id="TIGR00254">
    <property type="entry name" value="GGDEF"/>
    <property type="match status" value="1"/>
</dbReference>
<evidence type="ECO:0000313" key="1">
    <source>
        <dbReference type="EMBL" id="BDI32963.1"/>
    </source>
</evidence>
<sequence length="528" mass="57545">MSASQHTQTPNNAEWQSEREHFSALVSAQHDLLTAQGDPDQTMQMVIDRASALTDADGVVVLTNSSGTLYYSYVNGIFESQLYQSVSASEGLTGECCANKALIYLPDASQDARVDQQWRAGLDIRALAMAPLYSGGDLLGAIMIGSLQVDAFSEDNLRTMEIVSGWACAVANKAAEEEARQSLLTARTAALEELRESENLFRSAIGAMQEGLVVHDAYGQLQMNNQRAGEILDLGDEDLFGHTGSNRKCRTLHEDGAEFDEPEYPARMALSTGKAQHNIVMGVEFGDGSVIWLMVGAAPLLMPGMDQPYAVVTTFSDITAQKQHERQLKAHVGQIEDLNVVLGYQTSELEHANQQLEMLATTDGLTGLKNHRTFQDRLREEVMRSQRHLTPLSMVLLDVDQFKQFNDNFGHPAGDEVLRQVARVLSECVREHDLVARYGGEEFVLVLPNTDGPGAAAIAERCRMSIESAEWTHRKVTASFGVASVTATTVGPPDLIVAADTALYDAKHNGRNRVSMACAIGETTLKAA</sequence>
<dbReference type="FunFam" id="3.30.70.270:FF:000001">
    <property type="entry name" value="Diguanylate cyclase domain protein"/>
    <property type="match status" value="1"/>
</dbReference>
<dbReference type="Pfam" id="PF00990">
    <property type="entry name" value="GGDEF"/>
    <property type="match status" value="1"/>
</dbReference>
<dbReference type="RefSeq" id="WP_119319355.1">
    <property type="nucleotide sequence ID" value="NZ_AP025739.1"/>
</dbReference>
<dbReference type="GO" id="GO:0005886">
    <property type="term" value="C:plasma membrane"/>
    <property type="evidence" value="ECO:0007669"/>
    <property type="project" value="TreeGrafter"/>
</dbReference>
<proteinExistence type="predicted"/>
<dbReference type="SUPFAM" id="SSF55781">
    <property type="entry name" value="GAF domain-like"/>
    <property type="match status" value="1"/>
</dbReference>
<dbReference type="Gene3D" id="3.30.450.20">
    <property type="entry name" value="PAS domain"/>
    <property type="match status" value="1"/>
</dbReference>
<dbReference type="SMART" id="SM00065">
    <property type="entry name" value="GAF"/>
    <property type="match status" value="1"/>
</dbReference>
<dbReference type="KEGG" id="ccot:CCAX7_50140"/>
<dbReference type="SMART" id="SM00267">
    <property type="entry name" value="GGDEF"/>
    <property type="match status" value="1"/>
</dbReference>
<name>A0A402CPS5_9BACT</name>
<organism evidence="1 2">
    <name type="scientific">Capsulimonas corticalis</name>
    <dbReference type="NCBI Taxonomy" id="2219043"/>
    <lineage>
        <taxon>Bacteria</taxon>
        <taxon>Bacillati</taxon>
        <taxon>Armatimonadota</taxon>
        <taxon>Armatimonadia</taxon>
        <taxon>Capsulimonadales</taxon>
        <taxon>Capsulimonadaceae</taxon>
        <taxon>Capsulimonas</taxon>
    </lineage>
</organism>